<evidence type="ECO:0000313" key="1">
    <source>
        <dbReference type="EMBL" id="JAH90944.1"/>
    </source>
</evidence>
<proteinExistence type="predicted"/>
<protein>
    <submittedName>
        <fullName evidence="1">Uncharacterized protein</fullName>
    </submittedName>
</protein>
<name>A0A0E9WKM3_ANGAN</name>
<reference evidence="1" key="2">
    <citation type="journal article" date="2015" name="Fish Shellfish Immunol.">
        <title>Early steps in the European eel (Anguilla anguilla)-Vibrio vulnificus interaction in the gills: Role of the RtxA13 toxin.</title>
        <authorList>
            <person name="Callol A."/>
            <person name="Pajuelo D."/>
            <person name="Ebbesson L."/>
            <person name="Teles M."/>
            <person name="MacKenzie S."/>
            <person name="Amaro C."/>
        </authorList>
    </citation>
    <scope>NUCLEOTIDE SEQUENCE</scope>
</reference>
<sequence length="59" mass="6961">MCLTRLGEEEKNHRYRFTRPGQKHYFLKTTLSHPERIHTQGVAILESQQLLLQNSNVLV</sequence>
<accession>A0A0E9WKM3</accession>
<dbReference type="AlphaFoldDB" id="A0A0E9WKM3"/>
<reference evidence="1" key="1">
    <citation type="submission" date="2014-11" db="EMBL/GenBank/DDBJ databases">
        <authorList>
            <person name="Amaro Gonzalez C."/>
        </authorList>
    </citation>
    <scope>NUCLEOTIDE SEQUENCE</scope>
</reference>
<dbReference type="EMBL" id="GBXM01017633">
    <property type="protein sequence ID" value="JAH90944.1"/>
    <property type="molecule type" value="Transcribed_RNA"/>
</dbReference>
<organism evidence="1">
    <name type="scientific">Anguilla anguilla</name>
    <name type="common">European freshwater eel</name>
    <name type="synonym">Muraena anguilla</name>
    <dbReference type="NCBI Taxonomy" id="7936"/>
    <lineage>
        <taxon>Eukaryota</taxon>
        <taxon>Metazoa</taxon>
        <taxon>Chordata</taxon>
        <taxon>Craniata</taxon>
        <taxon>Vertebrata</taxon>
        <taxon>Euteleostomi</taxon>
        <taxon>Actinopterygii</taxon>
        <taxon>Neopterygii</taxon>
        <taxon>Teleostei</taxon>
        <taxon>Anguilliformes</taxon>
        <taxon>Anguillidae</taxon>
        <taxon>Anguilla</taxon>
    </lineage>
</organism>